<accession>A0ABW3CZE2</accession>
<dbReference type="SUPFAM" id="SSF103088">
    <property type="entry name" value="OmpA-like"/>
    <property type="match status" value="1"/>
</dbReference>
<keyword evidence="1" id="KW-0472">Membrane</keyword>
<sequence length="252" mass="27988">MKKIAIFAVAAAALSSCVSQKEHLALQNDLEETKTQLKSITEERDALNEKMGHIQKRISTYYSKINDLKKEVVGDEASIEESPGSNGVGYATGNNELAERLLASLGSEVRDNNNVNIYVDQEVISISLANNLLFNSGGYRIKRSANDILAKIASVVNEDDSVSIMVEGHTDNIPISRPGIADNWDLSVKRATSVVRKLQKTHKVDPKKMIASGRSSYMPLVENDNRTNRAKNRRIRILILPNIYKHLSLIEE</sequence>
<dbReference type="Pfam" id="PF00691">
    <property type="entry name" value="OmpA"/>
    <property type="match status" value="1"/>
</dbReference>
<organism evidence="4 5">
    <name type="scientific">Sungkyunkwania multivorans</name>
    <dbReference type="NCBI Taxonomy" id="1173618"/>
    <lineage>
        <taxon>Bacteria</taxon>
        <taxon>Pseudomonadati</taxon>
        <taxon>Bacteroidota</taxon>
        <taxon>Flavobacteriia</taxon>
        <taxon>Flavobacteriales</taxon>
        <taxon>Flavobacteriaceae</taxon>
        <taxon>Sungkyunkwania</taxon>
    </lineage>
</organism>
<keyword evidence="2" id="KW-0175">Coiled coil</keyword>
<dbReference type="RefSeq" id="WP_386406058.1">
    <property type="nucleotide sequence ID" value="NZ_JBHTJH010000004.1"/>
</dbReference>
<protein>
    <submittedName>
        <fullName evidence="4">OmpA family protein</fullName>
    </submittedName>
</protein>
<dbReference type="Gene3D" id="3.30.1330.60">
    <property type="entry name" value="OmpA-like domain"/>
    <property type="match status" value="1"/>
</dbReference>
<name>A0ABW3CZE2_9FLAO</name>
<dbReference type="PROSITE" id="PS51123">
    <property type="entry name" value="OMPA_2"/>
    <property type="match status" value="1"/>
</dbReference>
<comment type="caution">
    <text evidence="4">The sequence shown here is derived from an EMBL/GenBank/DDBJ whole genome shotgun (WGS) entry which is preliminary data.</text>
</comment>
<dbReference type="InterPro" id="IPR050330">
    <property type="entry name" value="Bact_OuterMem_StrucFunc"/>
</dbReference>
<reference evidence="5" key="1">
    <citation type="journal article" date="2019" name="Int. J. Syst. Evol. Microbiol.">
        <title>The Global Catalogue of Microorganisms (GCM) 10K type strain sequencing project: providing services to taxonomists for standard genome sequencing and annotation.</title>
        <authorList>
            <consortium name="The Broad Institute Genomics Platform"/>
            <consortium name="The Broad Institute Genome Sequencing Center for Infectious Disease"/>
            <person name="Wu L."/>
            <person name="Ma J."/>
        </authorList>
    </citation>
    <scope>NUCLEOTIDE SEQUENCE [LARGE SCALE GENOMIC DNA]</scope>
    <source>
        <strain evidence="5">CCUG 62952</strain>
    </source>
</reference>
<feature type="domain" description="OmpA-like" evidence="3">
    <location>
        <begin position="119"/>
        <end position="243"/>
    </location>
</feature>
<evidence type="ECO:0000256" key="2">
    <source>
        <dbReference type="SAM" id="Coils"/>
    </source>
</evidence>
<dbReference type="Gene3D" id="1.10.287.1490">
    <property type="match status" value="1"/>
</dbReference>
<evidence type="ECO:0000259" key="3">
    <source>
        <dbReference type="PROSITE" id="PS51123"/>
    </source>
</evidence>
<dbReference type="PROSITE" id="PS51257">
    <property type="entry name" value="PROKAR_LIPOPROTEIN"/>
    <property type="match status" value="1"/>
</dbReference>
<dbReference type="PANTHER" id="PTHR30329">
    <property type="entry name" value="STATOR ELEMENT OF FLAGELLAR MOTOR COMPLEX"/>
    <property type="match status" value="1"/>
</dbReference>
<evidence type="ECO:0000256" key="1">
    <source>
        <dbReference type="PROSITE-ProRule" id="PRU00473"/>
    </source>
</evidence>
<evidence type="ECO:0000313" key="4">
    <source>
        <dbReference type="EMBL" id="MFD0861993.1"/>
    </source>
</evidence>
<dbReference type="InterPro" id="IPR006665">
    <property type="entry name" value="OmpA-like"/>
</dbReference>
<evidence type="ECO:0000313" key="5">
    <source>
        <dbReference type="Proteomes" id="UP001596978"/>
    </source>
</evidence>
<dbReference type="PANTHER" id="PTHR30329:SF21">
    <property type="entry name" value="LIPOPROTEIN YIAD-RELATED"/>
    <property type="match status" value="1"/>
</dbReference>
<proteinExistence type="predicted"/>
<dbReference type="CDD" id="cd07185">
    <property type="entry name" value="OmpA_C-like"/>
    <property type="match status" value="1"/>
</dbReference>
<keyword evidence="5" id="KW-1185">Reference proteome</keyword>
<dbReference type="Proteomes" id="UP001596978">
    <property type="component" value="Unassembled WGS sequence"/>
</dbReference>
<dbReference type="InterPro" id="IPR036737">
    <property type="entry name" value="OmpA-like_sf"/>
</dbReference>
<dbReference type="EMBL" id="JBHTJH010000004">
    <property type="protein sequence ID" value="MFD0861993.1"/>
    <property type="molecule type" value="Genomic_DNA"/>
</dbReference>
<gene>
    <name evidence="4" type="ORF">ACFQ1M_07225</name>
</gene>
<feature type="coiled-coil region" evidence="2">
    <location>
        <begin position="23"/>
        <end position="57"/>
    </location>
</feature>